<sequence>MHPTKASVLFYHLWVVSAAEVILSAPTSISWDDETILLTTARRTEWLLCKHPKKKTEYLQELLHAAREARATTGASSETEPCVVQGLEDGAAEQAPDVAEGDGEGQKGESEE</sequence>
<gene>
    <name evidence="3" type="ORF">PHACADRAFT_212081</name>
</gene>
<feature type="signal peptide" evidence="2">
    <location>
        <begin position="1"/>
        <end position="18"/>
    </location>
</feature>
<dbReference type="RefSeq" id="XP_007399207.1">
    <property type="nucleotide sequence ID" value="XM_007399145.1"/>
</dbReference>
<dbReference type="KEGG" id="pco:PHACADRAFT_212081"/>
<evidence type="ECO:0000313" key="4">
    <source>
        <dbReference type="Proteomes" id="UP000008370"/>
    </source>
</evidence>
<dbReference type="GeneID" id="18913193"/>
<dbReference type="AlphaFoldDB" id="K5VN66"/>
<feature type="chain" id="PRO_5003884854" evidence="2">
    <location>
        <begin position="19"/>
        <end position="112"/>
    </location>
</feature>
<dbReference type="HOGENOM" id="CLU_2159310_0_0_1"/>
<evidence type="ECO:0000256" key="1">
    <source>
        <dbReference type="SAM" id="MobiDB-lite"/>
    </source>
</evidence>
<dbReference type="Proteomes" id="UP000008370">
    <property type="component" value="Unassembled WGS sequence"/>
</dbReference>
<dbReference type="EMBL" id="JH930475">
    <property type="protein sequence ID" value="EKM52878.1"/>
    <property type="molecule type" value="Genomic_DNA"/>
</dbReference>
<accession>K5VN66</accession>
<name>K5VN66_PHACS</name>
<keyword evidence="2" id="KW-0732">Signal</keyword>
<keyword evidence="4" id="KW-1185">Reference proteome</keyword>
<evidence type="ECO:0000256" key="2">
    <source>
        <dbReference type="SAM" id="SignalP"/>
    </source>
</evidence>
<organism evidence="3 4">
    <name type="scientific">Phanerochaete carnosa (strain HHB-10118-sp)</name>
    <name type="common">White-rot fungus</name>
    <name type="synonym">Peniophora carnosa</name>
    <dbReference type="NCBI Taxonomy" id="650164"/>
    <lineage>
        <taxon>Eukaryota</taxon>
        <taxon>Fungi</taxon>
        <taxon>Dikarya</taxon>
        <taxon>Basidiomycota</taxon>
        <taxon>Agaricomycotina</taxon>
        <taxon>Agaricomycetes</taxon>
        <taxon>Polyporales</taxon>
        <taxon>Phanerochaetaceae</taxon>
        <taxon>Phanerochaete</taxon>
    </lineage>
</organism>
<dbReference type="InParanoid" id="K5VN66"/>
<evidence type="ECO:0000313" key="3">
    <source>
        <dbReference type="EMBL" id="EKM52878.1"/>
    </source>
</evidence>
<proteinExistence type="predicted"/>
<feature type="region of interest" description="Disordered" evidence="1">
    <location>
        <begin position="70"/>
        <end position="112"/>
    </location>
</feature>
<protein>
    <submittedName>
        <fullName evidence="3">Uncharacterized protein</fullName>
    </submittedName>
</protein>
<reference evidence="3 4" key="1">
    <citation type="journal article" date="2012" name="BMC Genomics">
        <title>Comparative genomics of the white-rot fungi, Phanerochaete carnosa and P. chrysosporium, to elucidate the genetic basis of the distinct wood types they colonize.</title>
        <authorList>
            <person name="Suzuki H."/>
            <person name="MacDonald J."/>
            <person name="Syed K."/>
            <person name="Salamov A."/>
            <person name="Hori C."/>
            <person name="Aerts A."/>
            <person name="Henrissat B."/>
            <person name="Wiebenga A."/>
            <person name="vanKuyk P.A."/>
            <person name="Barry K."/>
            <person name="Lindquist E."/>
            <person name="LaButti K."/>
            <person name="Lapidus A."/>
            <person name="Lucas S."/>
            <person name="Coutinho P."/>
            <person name="Gong Y."/>
            <person name="Samejima M."/>
            <person name="Mahadevan R."/>
            <person name="Abou-Zaid M."/>
            <person name="de Vries R.P."/>
            <person name="Igarashi K."/>
            <person name="Yadav J.S."/>
            <person name="Grigoriev I.V."/>
            <person name="Master E.R."/>
        </authorList>
    </citation>
    <scope>NUCLEOTIDE SEQUENCE [LARGE SCALE GENOMIC DNA]</scope>
    <source>
        <strain evidence="3 4">HHB-10118-sp</strain>
    </source>
</reference>